<dbReference type="EMBL" id="AGUF01000034">
    <property type="protein sequence ID" value="EHK66887.1"/>
    <property type="molecule type" value="Genomic_DNA"/>
</dbReference>
<dbReference type="Pfam" id="PF04321">
    <property type="entry name" value="RmlD_sub_bind"/>
    <property type="match status" value="1"/>
</dbReference>
<comment type="cofactor">
    <cofactor evidence="6">
        <name>Mg(2+)</name>
        <dbReference type="ChEBI" id="CHEBI:18420"/>
    </cofactor>
    <text evidence="6">Binds 1 Mg(2+) ion per monomer.</text>
</comment>
<dbReference type="FunFam" id="3.40.50.720:FF:000159">
    <property type="entry name" value="dTDP-4-dehydrorhamnose reductase"/>
    <property type="match status" value="1"/>
</dbReference>
<feature type="domain" description="RmlD-like substrate binding" evidence="7">
    <location>
        <begin position="1"/>
        <end position="287"/>
    </location>
</feature>
<gene>
    <name evidence="8" type="ORF">KYC_08150</name>
</gene>
<dbReference type="UniPathway" id="UPA00124"/>
<name>H0F4D8_9BURK</name>
<evidence type="ECO:0000259" key="7">
    <source>
        <dbReference type="Pfam" id="PF04321"/>
    </source>
</evidence>
<dbReference type="PATRIC" id="fig|477184.5.peg.1613"/>
<dbReference type="NCBIfam" id="TIGR01214">
    <property type="entry name" value="rmlD"/>
    <property type="match status" value="1"/>
</dbReference>
<dbReference type="PANTHER" id="PTHR10491:SF4">
    <property type="entry name" value="METHIONINE ADENOSYLTRANSFERASE 2 SUBUNIT BETA"/>
    <property type="match status" value="1"/>
</dbReference>
<dbReference type="PANTHER" id="PTHR10491">
    <property type="entry name" value="DTDP-4-DEHYDRORHAMNOSE REDUCTASE"/>
    <property type="match status" value="1"/>
</dbReference>
<evidence type="ECO:0000256" key="5">
    <source>
        <dbReference type="ARBA" id="ARBA00048200"/>
    </source>
</evidence>
<comment type="caution">
    <text evidence="8">The sequence shown here is derived from an EMBL/GenBank/DDBJ whole genome shotgun (WGS) entry which is preliminary data.</text>
</comment>
<evidence type="ECO:0000313" key="9">
    <source>
        <dbReference type="Proteomes" id="UP000003113"/>
    </source>
</evidence>
<dbReference type="CDD" id="cd05254">
    <property type="entry name" value="dTDP_HR_like_SDR_e"/>
    <property type="match status" value="1"/>
</dbReference>
<evidence type="ECO:0000256" key="1">
    <source>
        <dbReference type="ARBA" id="ARBA00004781"/>
    </source>
</evidence>
<dbReference type="AlphaFoldDB" id="H0F4D8"/>
<dbReference type="SUPFAM" id="SSF51735">
    <property type="entry name" value="NAD(P)-binding Rossmann-fold domains"/>
    <property type="match status" value="1"/>
</dbReference>
<dbReference type="GO" id="GO:0019305">
    <property type="term" value="P:dTDP-rhamnose biosynthetic process"/>
    <property type="evidence" value="ECO:0007669"/>
    <property type="project" value="UniProtKB-UniPathway"/>
</dbReference>
<evidence type="ECO:0000313" key="8">
    <source>
        <dbReference type="EMBL" id="EHK66887.1"/>
    </source>
</evidence>
<keyword evidence="6" id="KW-0521">NADP</keyword>
<organism evidence="8 9">
    <name type="scientific">Achromobacter arsenitoxydans SY8</name>
    <dbReference type="NCBI Taxonomy" id="477184"/>
    <lineage>
        <taxon>Bacteria</taxon>
        <taxon>Pseudomonadati</taxon>
        <taxon>Pseudomonadota</taxon>
        <taxon>Betaproteobacteria</taxon>
        <taxon>Burkholderiales</taxon>
        <taxon>Alcaligenaceae</taxon>
        <taxon>Achromobacter</taxon>
    </lineage>
</organism>
<dbReference type="STRING" id="477184.KYC_08150"/>
<reference evidence="8 9" key="1">
    <citation type="journal article" date="2012" name="J. Bacteriol.">
        <title>Genome sequence of the highly efficient arsenite-oxidizing bacterium Achromobacter arsenitoxydans SY8.</title>
        <authorList>
            <person name="Li X."/>
            <person name="Hu Y."/>
            <person name="Gong J."/>
            <person name="Lin Y."/>
            <person name="Johnstone L."/>
            <person name="Rensing C."/>
            <person name="Wang G."/>
        </authorList>
    </citation>
    <scope>NUCLEOTIDE SEQUENCE [LARGE SCALE GENOMIC DNA]</scope>
    <source>
        <strain evidence="8 9">SY8</strain>
    </source>
</reference>
<comment type="similarity">
    <text evidence="2 6">Belongs to the dTDP-4-dehydrorhamnose reductase family.</text>
</comment>
<dbReference type="InterPro" id="IPR036291">
    <property type="entry name" value="NAD(P)-bd_dom_sf"/>
</dbReference>
<comment type="pathway">
    <text evidence="1 6">Carbohydrate biosynthesis; dTDP-L-rhamnose biosynthesis.</text>
</comment>
<evidence type="ECO:0000256" key="6">
    <source>
        <dbReference type="RuleBase" id="RU364082"/>
    </source>
</evidence>
<protein>
    <recommendedName>
        <fullName evidence="4 6">dTDP-4-dehydrorhamnose reductase</fullName>
        <ecNumber evidence="3 6">1.1.1.133</ecNumber>
    </recommendedName>
</protein>
<dbReference type="InterPro" id="IPR005913">
    <property type="entry name" value="dTDP_dehydrorham_reduct"/>
</dbReference>
<comment type="function">
    <text evidence="6">Catalyzes the reduction of dTDP-6-deoxy-L-lyxo-4-hexulose to yield dTDP-L-rhamnose.</text>
</comment>
<sequence length="293" mass="31378">MGKNGQVGNELQRTLLPLGDLVALDRATADLEKPETLSAVLKSYSPDIIVNAAAYTAVDKAETNREAAQAVNADAVAVIAEYAKARDALLVHYSTDYVFDGSKTSPYEPADATNPLSVYGSSKRQGEEAIVASGCRFLIFRTSWVFSAHGGNFVKTILRLAKERETLNIVADQHGAPTSAELIADVTALAIAGHRQGLCKSGIYHLTAAGHTTWHGLACHIVNRASANGVALKAAVERIQPIPTDAYPLPAPRPKNSRLDTSSLSTALQLQFPDWTVHVNRTVDQLTTLEHSA</sequence>
<dbReference type="Proteomes" id="UP000003113">
    <property type="component" value="Unassembled WGS sequence"/>
</dbReference>
<accession>H0F4D8</accession>
<dbReference type="NCBIfam" id="NF007440">
    <property type="entry name" value="PRK09987.1"/>
    <property type="match status" value="1"/>
</dbReference>
<dbReference type="GO" id="GO:0008831">
    <property type="term" value="F:dTDP-4-dehydrorhamnose reductase activity"/>
    <property type="evidence" value="ECO:0007669"/>
    <property type="project" value="UniProtKB-EC"/>
</dbReference>
<dbReference type="eggNOG" id="COG1091">
    <property type="taxonomic scope" value="Bacteria"/>
</dbReference>
<keyword evidence="9" id="KW-1185">Reference proteome</keyword>
<dbReference type="InterPro" id="IPR029903">
    <property type="entry name" value="RmlD-like-bd"/>
</dbReference>
<evidence type="ECO:0000256" key="2">
    <source>
        <dbReference type="ARBA" id="ARBA00010944"/>
    </source>
</evidence>
<evidence type="ECO:0000256" key="3">
    <source>
        <dbReference type="ARBA" id="ARBA00012929"/>
    </source>
</evidence>
<comment type="catalytic activity">
    <reaction evidence="5 6">
        <text>dTDP-beta-L-rhamnose + NADP(+) = dTDP-4-dehydro-beta-L-rhamnose + NADPH + H(+)</text>
        <dbReference type="Rhea" id="RHEA:21796"/>
        <dbReference type="ChEBI" id="CHEBI:15378"/>
        <dbReference type="ChEBI" id="CHEBI:57510"/>
        <dbReference type="ChEBI" id="CHEBI:57783"/>
        <dbReference type="ChEBI" id="CHEBI:58349"/>
        <dbReference type="ChEBI" id="CHEBI:62830"/>
        <dbReference type="EC" id="1.1.1.133"/>
    </reaction>
</comment>
<dbReference type="EC" id="1.1.1.133" evidence="3 6"/>
<dbReference type="GO" id="GO:0005829">
    <property type="term" value="C:cytosol"/>
    <property type="evidence" value="ECO:0007669"/>
    <property type="project" value="TreeGrafter"/>
</dbReference>
<evidence type="ECO:0000256" key="4">
    <source>
        <dbReference type="ARBA" id="ARBA00017099"/>
    </source>
</evidence>
<dbReference type="Gene3D" id="3.40.50.720">
    <property type="entry name" value="NAD(P)-binding Rossmann-like Domain"/>
    <property type="match status" value="1"/>
</dbReference>
<proteinExistence type="inferred from homology"/>
<keyword evidence="6" id="KW-0560">Oxidoreductase</keyword>
<dbReference type="Gene3D" id="3.90.25.10">
    <property type="entry name" value="UDP-galactose 4-epimerase, domain 1"/>
    <property type="match status" value="1"/>
</dbReference>